<accession>Q2N835</accession>
<feature type="domain" description="RDD" evidence="6">
    <location>
        <begin position="31"/>
        <end position="188"/>
    </location>
</feature>
<sequence length="299" mass="33340">MNAALRTHDSVLKRRRELTTPEGIALPITLATRGSRFVALVIDFVILGISFLLLLFGAIWLGMSLEEVGEQARGAAEFLFVAFMLMLFLLLNGYFTFFEMGPRGATPGKRLMKIRVASRDGGRLTPEAVIARNLLRQIEIFLPLSFLSAAGSGDSGLGYTAGAIWFLIFMLFPFFNRDNLRAGDVIAGTWVLEAPRIELAHAMSVTGMDTPEPASQYRFGEAELAVYGEHELKTLEDVLRRGDQQAMEAVQQAICRKIGWEGGAGYEREFLEAFYQALRAKLEGEMRFGKRKRDKFDPA</sequence>
<dbReference type="EMBL" id="CP000157">
    <property type="protein sequence ID" value="ABC64156.1"/>
    <property type="molecule type" value="Genomic_DNA"/>
</dbReference>
<evidence type="ECO:0000256" key="5">
    <source>
        <dbReference type="SAM" id="Phobius"/>
    </source>
</evidence>
<dbReference type="Proteomes" id="UP000008808">
    <property type="component" value="Chromosome"/>
</dbReference>
<dbReference type="STRING" id="314225.ELI_10320"/>
<dbReference type="OrthoDB" id="9787732at2"/>
<keyword evidence="2 5" id="KW-0812">Transmembrane</keyword>
<name>Q2N835_ERYLH</name>
<evidence type="ECO:0000313" key="8">
    <source>
        <dbReference type="Proteomes" id="UP000008808"/>
    </source>
</evidence>
<proteinExistence type="predicted"/>
<feature type="transmembrane region" description="Helical" evidence="5">
    <location>
        <begin position="37"/>
        <end position="63"/>
    </location>
</feature>
<gene>
    <name evidence="7" type="ordered locus">ELI_10320</name>
</gene>
<feature type="transmembrane region" description="Helical" evidence="5">
    <location>
        <begin position="156"/>
        <end position="175"/>
    </location>
</feature>
<evidence type="ECO:0000256" key="3">
    <source>
        <dbReference type="ARBA" id="ARBA00022989"/>
    </source>
</evidence>
<dbReference type="PANTHER" id="PTHR38480:SF1">
    <property type="entry name" value="SLR0254 PROTEIN"/>
    <property type="match status" value="1"/>
</dbReference>
<comment type="subcellular location">
    <subcellularLocation>
        <location evidence="1">Membrane</location>
        <topology evidence="1">Multi-pass membrane protein</topology>
    </subcellularLocation>
</comment>
<evidence type="ECO:0000259" key="6">
    <source>
        <dbReference type="Pfam" id="PF06271"/>
    </source>
</evidence>
<keyword evidence="4 5" id="KW-0472">Membrane</keyword>
<dbReference type="InterPro" id="IPR010432">
    <property type="entry name" value="RDD"/>
</dbReference>
<evidence type="ECO:0000256" key="4">
    <source>
        <dbReference type="ARBA" id="ARBA00023136"/>
    </source>
</evidence>
<dbReference type="KEGG" id="eli:ELI_10320"/>
<evidence type="ECO:0000313" key="7">
    <source>
        <dbReference type="EMBL" id="ABC64156.1"/>
    </source>
</evidence>
<reference evidence="8" key="1">
    <citation type="journal article" date="2009" name="J. Bacteriol.">
        <title>Complete genome sequence of Erythrobacter litoralis HTCC2594.</title>
        <authorList>
            <person name="Oh H.M."/>
            <person name="Giovannoni S.J."/>
            <person name="Ferriera S."/>
            <person name="Johnson J."/>
            <person name="Cho J.C."/>
        </authorList>
    </citation>
    <scope>NUCLEOTIDE SEQUENCE [LARGE SCALE GENOMIC DNA]</scope>
    <source>
        <strain evidence="8">HTCC2594</strain>
    </source>
</reference>
<keyword evidence="8" id="KW-1185">Reference proteome</keyword>
<dbReference type="RefSeq" id="WP_011414983.1">
    <property type="nucleotide sequence ID" value="NC_007722.1"/>
</dbReference>
<dbReference type="eggNOG" id="COG1714">
    <property type="taxonomic scope" value="Bacteria"/>
</dbReference>
<dbReference type="AlphaFoldDB" id="Q2N835"/>
<dbReference type="GO" id="GO:0016020">
    <property type="term" value="C:membrane"/>
    <property type="evidence" value="ECO:0007669"/>
    <property type="project" value="UniProtKB-SubCell"/>
</dbReference>
<evidence type="ECO:0000256" key="2">
    <source>
        <dbReference type="ARBA" id="ARBA00022692"/>
    </source>
</evidence>
<evidence type="ECO:0000256" key="1">
    <source>
        <dbReference type="ARBA" id="ARBA00004141"/>
    </source>
</evidence>
<organism evidence="7 8">
    <name type="scientific">Erythrobacter litoralis (strain HTCC2594)</name>
    <dbReference type="NCBI Taxonomy" id="314225"/>
    <lineage>
        <taxon>Bacteria</taxon>
        <taxon>Pseudomonadati</taxon>
        <taxon>Pseudomonadota</taxon>
        <taxon>Alphaproteobacteria</taxon>
        <taxon>Sphingomonadales</taxon>
        <taxon>Erythrobacteraceae</taxon>
        <taxon>Erythrobacter/Porphyrobacter group</taxon>
        <taxon>Erythrobacter</taxon>
    </lineage>
</organism>
<dbReference type="HOGENOM" id="CLU_054176_1_0_5"/>
<dbReference type="Pfam" id="PF06271">
    <property type="entry name" value="RDD"/>
    <property type="match status" value="1"/>
</dbReference>
<protein>
    <recommendedName>
        <fullName evidence="6">RDD domain-containing protein</fullName>
    </recommendedName>
</protein>
<dbReference type="PANTHER" id="PTHR38480">
    <property type="entry name" value="SLR0254 PROTEIN"/>
    <property type="match status" value="1"/>
</dbReference>
<feature type="transmembrane region" description="Helical" evidence="5">
    <location>
        <begin position="75"/>
        <end position="95"/>
    </location>
</feature>
<keyword evidence="3 5" id="KW-1133">Transmembrane helix</keyword>